<dbReference type="AlphaFoldDB" id="A0A7W7VF58"/>
<name>A0A7W7VF58_9PSEU</name>
<comment type="caution">
    <text evidence="2">The sequence shown here is derived from an EMBL/GenBank/DDBJ whole genome shotgun (WGS) entry which is preliminary data.</text>
</comment>
<dbReference type="Proteomes" id="UP000520767">
    <property type="component" value="Unassembled WGS sequence"/>
</dbReference>
<accession>A0A7W7VF58</accession>
<evidence type="ECO:0000313" key="2">
    <source>
        <dbReference type="EMBL" id="MBB4907966.1"/>
    </source>
</evidence>
<evidence type="ECO:0000256" key="1">
    <source>
        <dbReference type="SAM" id="Phobius"/>
    </source>
</evidence>
<proteinExistence type="predicted"/>
<evidence type="ECO:0000313" key="3">
    <source>
        <dbReference type="Proteomes" id="UP000520767"/>
    </source>
</evidence>
<sequence>MRTILWFAMAACMVTFLVSGLQDPPWIGPTIAASVVISFVVILLPFTGRSGRAFRGAPIGIGTVVSVRRTGLTVGNRPELELTLDVHTPDGHAFRGVARYLVDLTEPGVVGPGATVPVRYRPDLSDGRVALATDASPAELQRVYNLVQVALGHLDAEGLRIAEYGLDARAVVLALRPTGEIRGDRAVLELTLRVTRPDGSGFDVTTSKAVPPVLLPRVRPGALITVKYLPGDETTVALALPLHQ</sequence>
<dbReference type="EMBL" id="JACHJQ010000004">
    <property type="protein sequence ID" value="MBB4907966.1"/>
    <property type="molecule type" value="Genomic_DNA"/>
</dbReference>
<protein>
    <submittedName>
        <fullName evidence="2">Uncharacterized protein</fullName>
    </submittedName>
</protein>
<reference evidence="2 3" key="1">
    <citation type="submission" date="2020-08" db="EMBL/GenBank/DDBJ databases">
        <title>Genomic Encyclopedia of Type Strains, Phase III (KMG-III): the genomes of soil and plant-associated and newly described type strains.</title>
        <authorList>
            <person name="Whitman W."/>
        </authorList>
    </citation>
    <scope>NUCLEOTIDE SEQUENCE [LARGE SCALE GENOMIC DNA]</scope>
    <source>
        <strain evidence="2 3">CECT 8960</strain>
    </source>
</reference>
<keyword evidence="1" id="KW-0812">Transmembrane</keyword>
<feature type="transmembrane region" description="Helical" evidence="1">
    <location>
        <begin position="30"/>
        <end position="48"/>
    </location>
</feature>
<dbReference type="RefSeq" id="WP_184812092.1">
    <property type="nucleotide sequence ID" value="NZ_JACHJQ010000004.1"/>
</dbReference>
<keyword evidence="1" id="KW-1133">Transmembrane helix</keyword>
<gene>
    <name evidence="2" type="ORF">FHR82_004208</name>
</gene>
<keyword evidence="3" id="KW-1185">Reference proteome</keyword>
<keyword evidence="1" id="KW-0472">Membrane</keyword>
<organism evidence="2 3">
    <name type="scientific">Actinophytocola algeriensis</name>
    <dbReference type="NCBI Taxonomy" id="1768010"/>
    <lineage>
        <taxon>Bacteria</taxon>
        <taxon>Bacillati</taxon>
        <taxon>Actinomycetota</taxon>
        <taxon>Actinomycetes</taxon>
        <taxon>Pseudonocardiales</taxon>
        <taxon>Pseudonocardiaceae</taxon>
    </lineage>
</organism>